<dbReference type="RefSeq" id="YP_009815329.1">
    <property type="nucleotide sequence ID" value="NC_048092.1"/>
</dbReference>
<dbReference type="EMBL" id="MH834605">
    <property type="protein sequence ID" value="AYN57462.1"/>
    <property type="molecule type" value="Genomic_DNA"/>
</dbReference>
<gene>
    <name evidence="1" type="primary">56</name>
    <name evidence="1" type="ORF">PBI_CONSTANCE_56</name>
</gene>
<accession>A0A3G2KEP5</accession>
<dbReference type="GeneID" id="55006552"/>
<protein>
    <submittedName>
        <fullName evidence="1">Uncharacterized protein</fullName>
    </submittedName>
</protein>
<dbReference type="Proteomes" id="UP000274513">
    <property type="component" value="Segment"/>
</dbReference>
<organism evidence="1 2">
    <name type="scientific">Arthrobacter phage Constance</name>
    <dbReference type="NCBI Taxonomy" id="2419950"/>
    <lineage>
        <taxon>Viruses</taxon>
        <taxon>Duplodnaviria</taxon>
        <taxon>Heunggongvirae</taxon>
        <taxon>Uroviricota</taxon>
        <taxon>Caudoviricetes</taxon>
        <taxon>Bridgettevirus</taxon>
        <taxon>Bridgettevirus constance</taxon>
    </lineage>
</organism>
<name>A0A3G2KEP5_9CAUD</name>
<evidence type="ECO:0000313" key="1">
    <source>
        <dbReference type="EMBL" id="AYN57462.1"/>
    </source>
</evidence>
<sequence length="93" mass="10453">MKKKKVIAQAIREYGQAIRGSWGELDGRSVLSVLEGVADELEGRREPRTLERHRDDMGICPDGGGHWGGRWGFCKDYECPTYAKELAEDAKQS</sequence>
<proteinExistence type="predicted"/>
<keyword evidence="2" id="KW-1185">Reference proteome</keyword>
<evidence type="ECO:0000313" key="2">
    <source>
        <dbReference type="Proteomes" id="UP000274513"/>
    </source>
</evidence>
<dbReference type="KEGG" id="vg:55006552"/>
<reference evidence="1 2" key="1">
    <citation type="submission" date="2018-09" db="EMBL/GenBank/DDBJ databases">
        <authorList>
            <person name="Rimple P.A."/>
            <person name="Stoner T.H."/>
            <person name="Garlena R.A."/>
            <person name="Russell D.A."/>
            <person name="Pope W.H."/>
            <person name="Jacobs-Sera D."/>
            <person name="Hatfull G.F."/>
        </authorList>
    </citation>
    <scope>NUCLEOTIDE SEQUENCE [LARGE SCALE GENOMIC DNA]</scope>
</reference>